<proteinExistence type="predicted"/>
<sequence length="256" mass="28169">MTAARLAWHGSGIWTTDDVDRGVTGSETGVPLVGGSDQVGNGGEIVRPHGEYCRPRILRKSLFALKQTSRRKSSSAAILSLSSYFLSAALLFKIKAPEFGIVSLPHVVLEEEEAPTVGGSLRKSGERPSVLVTRPSVLRNSGFLSLRRLNTQRNAANQSAASPKNALTSARLNEDTSHARNDKDWQSIISSLMKTSIYLCHLSIHFDLINIIFLFIIECFPIVKSLDIFVHTMTQIVPILKIVDTTLYICIQSESY</sequence>
<accession>A0A195B1J2</accession>
<evidence type="ECO:0000313" key="1">
    <source>
        <dbReference type="EMBL" id="KYM78069.1"/>
    </source>
</evidence>
<dbReference type="Proteomes" id="UP000078540">
    <property type="component" value="Unassembled WGS sequence"/>
</dbReference>
<dbReference type="EMBL" id="KQ976690">
    <property type="protein sequence ID" value="KYM78069.1"/>
    <property type="molecule type" value="Genomic_DNA"/>
</dbReference>
<evidence type="ECO:0000313" key="2">
    <source>
        <dbReference type="Proteomes" id="UP000078540"/>
    </source>
</evidence>
<gene>
    <name evidence="1" type="ORF">ALC53_11537</name>
</gene>
<keyword evidence="2" id="KW-1185">Reference proteome</keyword>
<protein>
    <submittedName>
        <fullName evidence="1">Uncharacterized protein</fullName>
    </submittedName>
</protein>
<reference evidence="1 2" key="1">
    <citation type="submission" date="2015-09" db="EMBL/GenBank/DDBJ databases">
        <title>Atta colombica WGS genome.</title>
        <authorList>
            <person name="Nygaard S."/>
            <person name="Hu H."/>
            <person name="Boomsma J."/>
            <person name="Zhang G."/>
        </authorList>
    </citation>
    <scope>NUCLEOTIDE SEQUENCE [LARGE SCALE GENOMIC DNA]</scope>
    <source>
        <strain evidence="1">Treedump-2</strain>
        <tissue evidence="1">Whole body</tissue>
    </source>
</reference>
<name>A0A195B1J2_9HYME</name>
<dbReference type="AlphaFoldDB" id="A0A195B1J2"/>
<organism evidence="1 2">
    <name type="scientific">Atta colombica</name>
    <dbReference type="NCBI Taxonomy" id="520822"/>
    <lineage>
        <taxon>Eukaryota</taxon>
        <taxon>Metazoa</taxon>
        <taxon>Ecdysozoa</taxon>
        <taxon>Arthropoda</taxon>
        <taxon>Hexapoda</taxon>
        <taxon>Insecta</taxon>
        <taxon>Pterygota</taxon>
        <taxon>Neoptera</taxon>
        <taxon>Endopterygota</taxon>
        <taxon>Hymenoptera</taxon>
        <taxon>Apocrita</taxon>
        <taxon>Aculeata</taxon>
        <taxon>Formicoidea</taxon>
        <taxon>Formicidae</taxon>
        <taxon>Myrmicinae</taxon>
        <taxon>Atta</taxon>
    </lineage>
</organism>